<dbReference type="Pfam" id="PF00408">
    <property type="entry name" value="PGM_PMM_IV"/>
    <property type="match status" value="1"/>
</dbReference>
<dbReference type="SUPFAM" id="SSF53738">
    <property type="entry name" value="Phosphoglucomutase, first 3 domains"/>
    <property type="match status" value="3"/>
</dbReference>
<dbReference type="InterPro" id="IPR005844">
    <property type="entry name" value="A-D-PHexomutase_a/b/a-I"/>
</dbReference>
<comment type="similarity">
    <text evidence="2 7">Belongs to the phosphohexose mutase family.</text>
</comment>
<dbReference type="InterPro" id="IPR036900">
    <property type="entry name" value="A-D-PHexomutase_C_sf"/>
</dbReference>
<dbReference type="Gene3D" id="3.30.310.50">
    <property type="entry name" value="Alpha-D-phosphohexomutase, C-terminal domain"/>
    <property type="match status" value="1"/>
</dbReference>
<dbReference type="SUPFAM" id="SSF55957">
    <property type="entry name" value="Phosphoglucomutase, C-terminal domain"/>
    <property type="match status" value="1"/>
</dbReference>
<keyword evidence="5 7" id="KW-0460">Magnesium</keyword>
<keyword evidence="3" id="KW-0597">Phosphoprotein</keyword>
<keyword evidence="4 7" id="KW-0479">Metal-binding</keyword>
<dbReference type="Pfam" id="PF02879">
    <property type="entry name" value="PGM_PMM_II"/>
    <property type="match status" value="1"/>
</dbReference>
<protein>
    <recommendedName>
        <fullName evidence="14">Phosphomannomutase/phosphoglucomutase</fullName>
    </recommendedName>
</protein>
<keyword evidence="6" id="KW-0413">Isomerase</keyword>
<evidence type="ECO:0000256" key="1">
    <source>
        <dbReference type="ARBA" id="ARBA00001946"/>
    </source>
</evidence>
<dbReference type="PRINTS" id="PR00509">
    <property type="entry name" value="PGMPMM"/>
</dbReference>
<dbReference type="InterPro" id="IPR005843">
    <property type="entry name" value="A-D-PHexomutase_C"/>
</dbReference>
<dbReference type="InterPro" id="IPR016066">
    <property type="entry name" value="A-D-PHexomutase_CS"/>
</dbReference>
<dbReference type="EMBL" id="MHQS01000010">
    <property type="protein sequence ID" value="OHA08831.1"/>
    <property type="molecule type" value="Genomic_DNA"/>
</dbReference>
<dbReference type="PANTHER" id="PTHR43771">
    <property type="entry name" value="PHOSPHOMANNOMUTASE"/>
    <property type="match status" value="1"/>
</dbReference>
<reference evidence="12 13" key="1">
    <citation type="journal article" date="2016" name="Nat. Commun.">
        <title>Thousands of microbial genomes shed light on interconnected biogeochemical processes in an aquifer system.</title>
        <authorList>
            <person name="Anantharaman K."/>
            <person name="Brown C.T."/>
            <person name="Hug L.A."/>
            <person name="Sharon I."/>
            <person name="Castelle C.J."/>
            <person name="Probst A.J."/>
            <person name="Thomas B.C."/>
            <person name="Singh A."/>
            <person name="Wilkins M.J."/>
            <person name="Karaoz U."/>
            <person name="Brodie E.L."/>
            <person name="Williams K.H."/>
            <person name="Hubbard S.S."/>
            <person name="Banfield J.F."/>
        </authorList>
    </citation>
    <scope>NUCLEOTIDE SEQUENCE [LARGE SCALE GENOMIC DNA]</scope>
</reference>
<evidence type="ECO:0000256" key="5">
    <source>
        <dbReference type="ARBA" id="ARBA00022842"/>
    </source>
</evidence>
<dbReference type="InterPro" id="IPR005841">
    <property type="entry name" value="Alpha-D-phosphohexomutase_SF"/>
</dbReference>
<comment type="cofactor">
    <cofactor evidence="1">
        <name>Mg(2+)</name>
        <dbReference type="ChEBI" id="CHEBI:18420"/>
    </cofactor>
</comment>
<evidence type="ECO:0000259" key="11">
    <source>
        <dbReference type="Pfam" id="PF02880"/>
    </source>
</evidence>
<name>A0A1G2LDC6_9BACT</name>
<dbReference type="PROSITE" id="PS00710">
    <property type="entry name" value="PGM_PMM"/>
    <property type="match status" value="1"/>
</dbReference>
<dbReference type="Pfam" id="PF02880">
    <property type="entry name" value="PGM_PMM_III"/>
    <property type="match status" value="1"/>
</dbReference>
<evidence type="ECO:0000259" key="10">
    <source>
        <dbReference type="Pfam" id="PF02879"/>
    </source>
</evidence>
<dbReference type="CDD" id="cd03089">
    <property type="entry name" value="PMM_PGM"/>
    <property type="match status" value="1"/>
</dbReference>
<sequence>MKVRSEIFKSYDIRGRYPDEINGEAGRAIGRAFAELIRQRTSAPTPRIILSRDCRLSSPELANAALGGLLDAGAEAVDAGITTTPMHYWIVGSERAEGGIMVTASHNPKEWNGFKFTGRDAEPIGGEDDWRALRGFMERGGPAGGGVGSVIERDYLREYVECFTRRGFVFSPLKIVADASNGAVGRELGRLFEHFSSINLVPIAFEPDGNFPAHGPNPFLGGALASLGATIAEEKADLGVMFDADADRIFFVDERGGEVSGSAITALLAQSILAGSPGSAVVYNTVSSRIVPETIRASGGKPVHAKVGHKYIKQAMREHDAVFGGEHSGHFYFRESFYAESSLFALLMVLDLRSKTGRPLSEIVAPFRSYASSGERNFTVRNLAGLETALKQRYPDGQFDSTDGLTVEYPDWWFNIRPSSNEPLVRLNVEARTPTILEEKLRELRRLTEE</sequence>
<evidence type="ECO:0000313" key="12">
    <source>
        <dbReference type="EMBL" id="OHA08831.1"/>
    </source>
</evidence>
<comment type="caution">
    <text evidence="12">The sequence shown here is derived from an EMBL/GenBank/DDBJ whole genome shotgun (WGS) entry which is preliminary data.</text>
</comment>
<evidence type="ECO:0000313" key="13">
    <source>
        <dbReference type="Proteomes" id="UP000176705"/>
    </source>
</evidence>
<feature type="domain" description="Alpha-D-phosphohexomutase C-terminal" evidence="8">
    <location>
        <begin position="401"/>
        <end position="439"/>
    </location>
</feature>
<dbReference type="GO" id="GO:0005975">
    <property type="term" value="P:carbohydrate metabolic process"/>
    <property type="evidence" value="ECO:0007669"/>
    <property type="project" value="InterPro"/>
</dbReference>
<dbReference type="InterPro" id="IPR005846">
    <property type="entry name" value="A-D-PHexomutase_a/b/a-III"/>
</dbReference>
<dbReference type="Pfam" id="PF02878">
    <property type="entry name" value="PGM_PMM_I"/>
    <property type="match status" value="1"/>
</dbReference>
<dbReference type="InterPro" id="IPR016055">
    <property type="entry name" value="A-D-PHexomutase_a/b/a-I/II/III"/>
</dbReference>
<dbReference type="GO" id="GO:0000287">
    <property type="term" value="F:magnesium ion binding"/>
    <property type="evidence" value="ECO:0007669"/>
    <property type="project" value="InterPro"/>
</dbReference>
<evidence type="ECO:0008006" key="14">
    <source>
        <dbReference type="Google" id="ProtNLM"/>
    </source>
</evidence>
<evidence type="ECO:0000256" key="3">
    <source>
        <dbReference type="ARBA" id="ARBA00022553"/>
    </source>
</evidence>
<evidence type="ECO:0000259" key="9">
    <source>
        <dbReference type="Pfam" id="PF02878"/>
    </source>
</evidence>
<evidence type="ECO:0000256" key="7">
    <source>
        <dbReference type="RuleBase" id="RU004326"/>
    </source>
</evidence>
<dbReference type="InterPro" id="IPR005845">
    <property type="entry name" value="A-D-PHexomutase_a/b/a-II"/>
</dbReference>
<dbReference type="STRING" id="1802280.A3B37_00580"/>
<gene>
    <name evidence="12" type="ORF">A3B37_00580</name>
</gene>
<evidence type="ECO:0000259" key="8">
    <source>
        <dbReference type="Pfam" id="PF00408"/>
    </source>
</evidence>
<dbReference type="AlphaFoldDB" id="A0A1G2LDC6"/>
<dbReference type="Gene3D" id="3.40.120.10">
    <property type="entry name" value="Alpha-D-Glucose-1,6-Bisphosphate, subunit A, domain 3"/>
    <property type="match status" value="3"/>
</dbReference>
<evidence type="ECO:0000256" key="2">
    <source>
        <dbReference type="ARBA" id="ARBA00010231"/>
    </source>
</evidence>
<organism evidence="12 13">
    <name type="scientific">Candidatus Sungbacteria bacterium RIFCSPLOWO2_01_FULL_59_16</name>
    <dbReference type="NCBI Taxonomy" id="1802280"/>
    <lineage>
        <taxon>Bacteria</taxon>
        <taxon>Candidatus Sungiibacteriota</taxon>
    </lineage>
</organism>
<dbReference type="PANTHER" id="PTHR43771:SF1">
    <property type="entry name" value="PHOSPHOMANNOMUTASE"/>
    <property type="match status" value="1"/>
</dbReference>
<accession>A0A1G2LDC6</accession>
<evidence type="ECO:0000256" key="6">
    <source>
        <dbReference type="ARBA" id="ARBA00023235"/>
    </source>
</evidence>
<proteinExistence type="inferred from homology"/>
<feature type="domain" description="Alpha-D-phosphohexomutase alpha/beta/alpha" evidence="11">
    <location>
        <begin position="261"/>
        <end position="367"/>
    </location>
</feature>
<dbReference type="Proteomes" id="UP000176705">
    <property type="component" value="Unassembled WGS sequence"/>
</dbReference>
<feature type="domain" description="Alpha-D-phosphohexomutase alpha/beta/alpha" evidence="10">
    <location>
        <begin position="155"/>
        <end position="256"/>
    </location>
</feature>
<evidence type="ECO:0000256" key="4">
    <source>
        <dbReference type="ARBA" id="ARBA00022723"/>
    </source>
</evidence>
<feature type="domain" description="Alpha-D-phosphohexomutase alpha/beta/alpha" evidence="9">
    <location>
        <begin position="6"/>
        <end position="128"/>
    </location>
</feature>
<dbReference type="GO" id="GO:0016868">
    <property type="term" value="F:intramolecular phosphotransferase activity"/>
    <property type="evidence" value="ECO:0007669"/>
    <property type="project" value="InterPro"/>
</dbReference>